<dbReference type="eggNOG" id="ENOG502QTM3">
    <property type="taxonomic scope" value="Eukaryota"/>
</dbReference>
<dbReference type="Pfam" id="PF01753">
    <property type="entry name" value="zf-MYND"/>
    <property type="match status" value="1"/>
</dbReference>
<feature type="compositionally biased region" description="Pro residues" evidence="8">
    <location>
        <begin position="951"/>
        <end position="962"/>
    </location>
</feature>
<keyword evidence="4" id="KW-0479">Metal-binding</keyword>
<feature type="compositionally biased region" description="Low complexity" evidence="8">
    <location>
        <begin position="567"/>
        <end position="577"/>
    </location>
</feature>
<evidence type="ECO:0000313" key="11">
    <source>
        <dbReference type="Proteomes" id="UP000007431"/>
    </source>
</evidence>
<feature type="region of interest" description="Disordered" evidence="8">
    <location>
        <begin position="863"/>
        <end position="883"/>
    </location>
</feature>
<dbReference type="GO" id="GO:0006511">
    <property type="term" value="P:ubiquitin-dependent protein catabolic process"/>
    <property type="evidence" value="ECO:0007669"/>
    <property type="project" value="TreeGrafter"/>
</dbReference>
<feature type="compositionally biased region" description="Low complexity" evidence="8">
    <location>
        <begin position="362"/>
        <end position="387"/>
    </location>
</feature>
<accession>D8QEX7</accession>
<dbReference type="FunCoup" id="D8QEX7">
    <property type="interactions" value="1"/>
</dbReference>
<dbReference type="OMA" id="WCSAKDP"/>
<feature type="region of interest" description="Disordered" evidence="8">
    <location>
        <begin position="1174"/>
        <end position="1207"/>
    </location>
</feature>
<dbReference type="GO" id="GO:0005737">
    <property type="term" value="C:cytoplasm"/>
    <property type="evidence" value="ECO:0007669"/>
    <property type="project" value="UniProtKB-SubCell"/>
</dbReference>
<comment type="subcellular location">
    <subcellularLocation>
        <location evidence="1">Cytoplasm</location>
    </subcellularLocation>
</comment>
<evidence type="ECO:0000256" key="8">
    <source>
        <dbReference type="SAM" id="MobiDB-lite"/>
    </source>
</evidence>
<comment type="similarity">
    <text evidence="2">Belongs to the MUB1/samB family.</text>
</comment>
<feature type="region of interest" description="Disordered" evidence="8">
    <location>
        <begin position="922"/>
        <end position="962"/>
    </location>
</feature>
<evidence type="ECO:0000256" key="6">
    <source>
        <dbReference type="ARBA" id="ARBA00022833"/>
    </source>
</evidence>
<evidence type="ECO:0000256" key="2">
    <source>
        <dbReference type="ARBA" id="ARBA00010655"/>
    </source>
</evidence>
<feature type="compositionally biased region" description="Low complexity" evidence="8">
    <location>
        <begin position="191"/>
        <end position="223"/>
    </location>
</feature>
<keyword evidence="6" id="KW-0862">Zinc</keyword>
<proteinExistence type="inferred from homology"/>
<feature type="region of interest" description="Disordered" evidence="8">
    <location>
        <begin position="651"/>
        <end position="781"/>
    </location>
</feature>
<feature type="region of interest" description="Disordered" evidence="8">
    <location>
        <begin position="532"/>
        <end position="584"/>
    </location>
</feature>
<feature type="region of interest" description="Disordered" evidence="8">
    <location>
        <begin position="1105"/>
        <end position="1127"/>
    </location>
</feature>
<feature type="compositionally biased region" description="Basic and acidic residues" evidence="8">
    <location>
        <begin position="1198"/>
        <end position="1207"/>
    </location>
</feature>
<feature type="compositionally biased region" description="Pro residues" evidence="8">
    <location>
        <begin position="230"/>
        <end position="244"/>
    </location>
</feature>
<protein>
    <recommendedName>
        <fullName evidence="9">MYND-type domain-containing protein</fullName>
    </recommendedName>
</protein>
<feature type="compositionally biased region" description="Polar residues" evidence="8">
    <location>
        <begin position="681"/>
        <end position="691"/>
    </location>
</feature>
<sequence>MRESNFCFPAQNKASVCISSQLYDRRALDTSSPLPLFNSLTHLTYLTSTSPRIREIMTMDGGLERLVKILHDFCLAPPPPENPALFYGLMPAPPPSKAKGRASPEREYVLNPATFDKHAAFRFSLAFQCLVNIGVRGSENIRSRVVQAGTLDVVGCILEAWLVNRGFGLVGPPAGIPSRTSSSRGTGGSRAVGASSRAPGGPARAGASTSGANNTNSNPSAPAQLVLQPNVPPSRPRAVIPPPFTRQNASWLNNEQDAPQATPAPAPSTPTAPSAPFYRDRSQTIVARPRMPETRDSSPEQPNRRQQPEQSARRQQPADGRPLSADARAAVTGVAAASAEMTHQRRSASEAQRRPTLDRAGTSNSTTSFSTSSRPQSPHQQSPSSSRPETETEDDEEPVLNRATALGSVSRGTVPRGREEPSLMSAMARSRTVTRPERLAQEGMAETLNDLGLEGNQLGLERPLNDEQLNTLAIGDADPAHQIGLADPHIGGEPGIAGGHQLGHLRIGLSDDLEGAMLNDDFAMGAPPGAPGALVTRPGRLPPGGGPMSTDVSGSEDEGPSMRHSPPLHLLPPQQQQASTSRAMLQQIEATPRAGSVPLPDDEFVSRPGNRSSFAGAGSFSGANFGFGNANLAASFGPASAGGFQSASNSANANLGRQGEAAGPSTVDNHTAMPALRPGSVSYSAGPSSTYAEPASSEAGTLDEDVEMESPVRPTAPLPVSREVSVPVIAQPRPTRATAAQAAPQTPQAPQVSQGASASPQQTAQGSPTQPPPPNPSPYTDSDVLLALQLLAYLSKYPHVRQAFYKVREGFHPASATYVAQQQAQQLNVTLSGQPIASAASGGSSKGKSKGKAADAMSSFINGSSSGKASSSKASGSTATSSTTRIRQTNVFALVERFTWRPSSSQIAAAAAAAAANAEASTSAPGASTSGASATSQPGSTTGTTAGATATPPPRRYVPPTPQLPPEIQYWAGVIMRNACRKDDSRGGIRQCANMLCGKWESYPREFAKCRRCRKAKYCGKECQSTAWSEGHRFWCSAKEGDDERAERRASEAQAADGDADTSTGTVRRHHRHRDRERERERERDRSAIATLTGLGFLAGGAGAGTAAAAGAGGATGGTARTATRNRPGIFTRAGLPSFGQAQAAQQDRTPMEPLGPTQVPYVVYQSAAARQAAERQAQAERQQRRAAAHGQQAPAGEHNDQQRRENEALLVQYGVSEERVRGMGAEEVAEVAGRLRREAEWGGGDGEDVNMG</sequence>
<dbReference type="InterPro" id="IPR051664">
    <property type="entry name" value="MYND-type_zinc_finger"/>
</dbReference>
<feature type="compositionally biased region" description="Low complexity" evidence="8">
    <location>
        <begin position="325"/>
        <end position="339"/>
    </location>
</feature>
<organism evidence="11">
    <name type="scientific">Schizophyllum commune (strain H4-8 / FGSC 9210)</name>
    <name type="common">Split gill fungus</name>
    <dbReference type="NCBI Taxonomy" id="578458"/>
    <lineage>
        <taxon>Eukaryota</taxon>
        <taxon>Fungi</taxon>
        <taxon>Dikarya</taxon>
        <taxon>Basidiomycota</taxon>
        <taxon>Agaricomycotina</taxon>
        <taxon>Agaricomycetes</taxon>
        <taxon>Agaricomycetidae</taxon>
        <taxon>Agaricales</taxon>
        <taxon>Schizophyllaceae</taxon>
        <taxon>Schizophyllum</taxon>
    </lineage>
</organism>
<dbReference type="GO" id="GO:1990304">
    <property type="term" value="C:MUB1-RAD6-UBR2 ubiquitin ligase complex"/>
    <property type="evidence" value="ECO:0007669"/>
    <property type="project" value="TreeGrafter"/>
</dbReference>
<feature type="region of interest" description="Disordered" evidence="8">
    <location>
        <begin position="1046"/>
        <end position="1088"/>
    </location>
</feature>
<dbReference type="EMBL" id="GL377311">
    <property type="protein sequence ID" value="EFI93316.1"/>
    <property type="molecule type" value="Genomic_DNA"/>
</dbReference>
<dbReference type="AlphaFoldDB" id="D8QEX7"/>
<evidence type="ECO:0000256" key="7">
    <source>
        <dbReference type="PROSITE-ProRule" id="PRU00134"/>
    </source>
</evidence>
<dbReference type="PANTHER" id="PTHR47442">
    <property type="entry name" value="MYND-TYPE ZINC FINGER PROTEIN MUB1"/>
    <property type="match status" value="1"/>
</dbReference>
<keyword evidence="11" id="KW-1185">Reference proteome</keyword>
<feature type="region of interest" description="Disordered" evidence="8">
    <location>
        <begin position="175"/>
        <end position="435"/>
    </location>
</feature>
<evidence type="ECO:0000256" key="4">
    <source>
        <dbReference type="ARBA" id="ARBA00022723"/>
    </source>
</evidence>
<feature type="compositionally biased region" description="Basic and acidic residues" evidence="8">
    <location>
        <begin position="1076"/>
        <end position="1087"/>
    </location>
</feature>
<dbReference type="PANTHER" id="PTHR47442:SF1">
    <property type="entry name" value="MYND-TYPE ZINC FINGER PROTEIN MUB1"/>
    <property type="match status" value="1"/>
</dbReference>
<feature type="domain" description="MYND-type" evidence="9">
    <location>
        <begin position="994"/>
        <end position="1036"/>
    </location>
</feature>
<feature type="compositionally biased region" description="Low complexity" evidence="8">
    <location>
        <begin position="922"/>
        <end position="950"/>
    </location>
</feature>
<feature type="compositionally biased region" description="Low complexity" evidence="8">
    <location>
        <begin position="759"/>
        <end position="768"/>
    </location>
</feature>
<dbReference type="HOGENOM" id="CLU_006990_1_0_1"/>
<keyword evidence="5 7" id="KW-0863">Zinc-finger</keyword>
<name>D8QEX7_SCHCM</name>
<dbReference type="PROSITE" id="PS50865">
    <property type="entry name" value="ZF_MYND_2"/>
    <property type="match status" value="1"/>
</dbReference>
<dbReference type="Proteomes" id="UP000007431">
    <property type="component" value="Unassembled WGS sequence"/>
</dbReference>
<dbReference type="Gene3D" id="6.10.140.2220">
    <property type="match status" value="1"/>
</dbReference>
<evidence type="ECO:0000256" key="5">
    <source>
        <dbReference type="ARBA" id="ARBA00022771"/>
    </source>
</evidence>
<feature type="compositionally biased region" description="Basic and acidic residues" evidence="8">
    <location>
        <begin position="347"/>
        <end position="357"/>
    </location>
</feature>
<gene>
    <name evidence="10" type="ORF">SCHCODRAFT_258325</name>
</gene>
<evidence type="ECO:0000256" key="1">
    <source>
        <dbReference type="ARBA" id="ARBA00004496"/>
    </source>
</evidence>
<dbReference type="InterPro" id="IPR002893">
    <property type="entry name" value="Znf_MYND"/>
</dbReference>
<evidence type="ECO:0000313" key="10">
    <source>
        <dbReference type="EMBL" id="EFI93316.1"/>
    </source>
</evidence>
<feature type="region of interest" description="Disordered" evidence="8">
    <location>
        <begin position="591"/>
        <end position="610"/>
    </location>
</feature>
<dbReference type="GO" id="GO:0008270">
    <property type="term" value="F:zinc ion binding"/>
    <property type="evidence" value="ECO:0007669"/>
    <property type="project" value="UniProtKB-KW"/>
</dbReference>
<reference evidence="10 11" key="1">
    <citation type="journal article" date="2010" name="Nat. Biotechnol.">
        <title>Genome sequence of the model mushroom Schizophyllum commune.</title>
        <authorList>
            <person name="Ohm R.A."/>
            <person name="de Jong J.F."/>
            <person name="Lugones L.G."/>
            <person name="Aerts A."/>
            <person name="Kothe E."/>
            <person name="Stajich J.E."/>
            <person name="de Vries R.P."/>
            <person name="Record E."/>
            <person name="Levasseur A."/>
            <person name="Baker S.E."/>
            <person name="Bartholomew K.A."/>
            <person name="Coutinho P.M."/>
            <person name="Erdmann S."/>
            <person name="Fowler T.J."/>
            <person name="Gathman A.C."/>
            <person name="Lombard V."/>
            <person name="Henrissat B."/>
            <person name="Knabe N."/>
            <person name="Kuees U."/>
            <person name="Lilly W.W."/>
            <person name="Lindquist E."/>
            <person name="Lucas S."/>
            <person name="Magnuson J.K."/>
            <person name="Piumi F."/>
            <person name="Raudaskoski M."/>
            <person name="Salamov A."/>
            <person name="Schmutz J."/>
            <person name="Schwarze F.W.M.R."/>
            <person name="vanKuyk P.A."/>
            <person name="Horton J.S."/>
            <person name="Grigoriev I.V."/>
            <person name="Woesten H.A.B."/>
        </authorList>
    </citation>
    <scope>NUCLEOTIDE SEQUENCE [LARGE SCALE GENOMIC DNA]</scope>
    <source>
        <strain evidence="11">H4-8 / FGSC 9210</strain>
    </source>
</reference>
<evidence type="ECO:0000256" key="3">
    <source>
        <dbReference type="ARBA" id="ARBA00022490"/>
    </source>
</evidence>
<dbReference type="InParanoid" id="D8QEX7"/>
<evidence type="ECO:0000259" key="9">
    <source>
        <dbReference type="PROSITE" id="PS50865"/>
    </source>
</evidence>
<feature type="compositionally biased region" description="Polar residues" evidence="8">
    <location>
        <begin position="245"/>
        <end position="257"/>
    </location>
</feature>
<feature type="compositionally biased region" description="Basic and acidic residues" evidence="8">
    <location>
        <begin position="290"/>
        <end position="307"/>
    </location>
</feature>
<dbReference type="VEuPathDB" id="FungiDB:SCHCODRAFT_02638007"/>
<dbReference type="GO" id="GO:0007163">
    <property type="term" value="P:establishment or maintenance of cell polarity"/>
    <property type="evidence" value="ECO:0007669"/>
    <property type="project" value="TreeGrafter"/>
</dbReference>
<keyword evidence="3" id="KW-0963">Cytoplasm</keyword>
<dbReference type="SUPFAM" id="SSF144232">
    <property type="entry name" value="HIT/MYND zinc finger-like"/>
    <property type="match status" value="1"/>
</dbReference>
<feature type="compositionally biased region" description="Low complexity" evidence="8">
    <location>
        <begin position="730"/>
        <end position="751"/>
    </location>
</feature>